<name>A0A382F0X5_9ZZZZ</name>
<dbReference type="AlphaFoldDB" id="A0A382F0X5"/>
<dbReference type="SFLD" id="SFLDS00029">
    <property type="entry name" value="Radical_SAM"/>
    <property type="match status" value="1"/>
</dbReference>
<evidence type="ECO:0000256" key="1">
    <source>
        <dbReference type="ARBA" id="ARBA00022691"/>
    </source>
</evidence>
<gene>
    <name evidence="6" type="ORF">METZ01_LOCUS209146</name>
</gene>
<dbReference type="CDD" id="cd01335">
    <property type="entry name" value="Radical_SAM"/>
    <property type="match status" value="1"/>
</dbReference>
<protein>
    <recommendedName>
        <fullName evidence="5">Radical SAM core domain-containing protein</fullName>
    </recommendedName>
</protein>
<evidence type="ECO:0000313" key="6">
    <source>
        <dbReference type="EMBL" id="SVB56292.1"/>
    </source>
</evidence>
<dbReference type="GO" id="GO:0046872">
    <property type="term" value="F:metal ion binding"/>
    <property type="evidence" value="ECO:0007669"/>
    <property type="project" value="UniProtKB-KW"/>
</dbReference>
<dbReference type="PANTHER" id="PTHR11228:SF7">
    <property type="entry name" value="PQQA PEPTIDE CYCLASE"/>
    <property type="match status" value="1"/>
</dbReference>
<dbReference type="GO" id="GO:0003824">
    <property type="term" value="F:catalytic activity"/>
    <property type="evidence" value="ECO:0007669"/>
    <property type="project" value="InterPro"/>
</dbReference>
<dbReference type="SUPFAM" id="SSF102114">
    <property type="entry name" value="Radical SAM enzymes"/>
    <property type="match status" value="1"/>
</dbReference>
<accession>A0A382F0X5</accession>
<keyword evidence="3" id="KW-0408">Iron</keyword>
<dbReference type="InterPro" id="IPR050377">
    <property type="entry name" value="Radical_SAM_PqqE_MftC-like"/>
</dbReference>
<dbReference type="GO" id="GO:0051536">
    <property type="term" value="F:iron-sulfur cluster binding"/>
    <property type="evidence" value="ECO:0007669"/>
    <property type="project" value="UniProtKB-KW"/>
</dbReference>
<dbReference type="Gene3D" id="3.20.20.70">
    <property type="entry name" value="Aldolase class I"/>
    <property type="match status" value="1"/>
</dbReference>
<keyword evidence="4" id="KW-0411">Iron-sulfur</keyword>
<keyword evidence="2" id="KW-0479">Metal-binding</keyword>
<dbReference type="InterPro" id="IPR013785">
    <property type="entry name" value="Aldolase_TIM"/>
</dbReference>
<feature type="non-terminal residue" evidence="6">
    <location>
        <position position="236"/>
    </location>
</feature>
<dbReference type="Pfam" id="PF04055">
    <property type="entry name" value="Radical_SAM"/>
    <property type="match status" value="1"/>
</dbReference>
<dbReference type="InterPro" id="IPR007197">
    <property type="entry name" value="rSAM"/>
</dbReference>
<evidence type="ECO:0000256" key="2">
    <source>
        <dbReference type="ARBA" id="ARBA00022723"/>
    </source>
</evidence>
<reference evidence="6" key="1">
    <citation type="submission" date="2018-05" db="EMBL/GenBank/DDBJ databases">
        <authorList>
            <person name="Lanie J.A."/>
            <person name="Ng W.-L."/>
            <person name="Kazmierczak K.M."/>
            <person name="Andrzejewski T.M."/>
            <person name="Davidsen T.M."/>
            <person name="Wayne K.J."/>
            <person name="Tettelin H."/>
            <person name="Glass J.I."/>
            <person name="Rusch D."/>
            <person name="Podicherti R."/>
            <person name="Tsui H.-C.T."/>
            <person name="Winkler M.E."/>
        </authorList>
    </citation>
    <scope>NUCLEOTIDE SEQUENCE</scope>
</reference>
<evidence type="ECO:0000256" key="3">
    <source>
        <dbReference type="ARBA" id="ARBA00023004"/>
    </source>
</evidence>
<organism evidence="6">
    <name type="scientific">marine metagenome</name>
    <dbReference type="NCBI Taxonomy" id="408172"/>
    <lineage>
        <taxon>unclassified sequences</taxon>
        <taxon>metagenomes</taxon>
        <taxon>ecological metagenomes</taxon>
    </lineage>
</organism>
<evidence type="ECO:0000259" key="5">
    <source>
        <dbReference type="Pfam" id="PF04055"/>
    </source>
</evidence>
<dbReference type="NCBIfam" id="NF033640">
    <property type="entry name" value="N_Twi_rSAM"/>
    <property type="match status" value="1"/>
</dbReference>
<dbReference type="InterPro" id="IPR058240">
    <property type="entry name" value="rSAM_sf"/>
</dbReference>
<evidence type="ECO:0000256" key="4">
    <source>
        <dbReference type="ARBA" id="ARBA00023014"/>
    </source>
</evidence>
<feature type="domain" description="Radical SAM core" evidence="5">
    <location>
        <begin position="77"/>
        <end position="216"/>
    </location>
</feature>
<proteinExistence type="predicted"/>
<sequence>MLSKTSIDEIRQSDDMYSLRKQFLLDTKPETCKKCWAVEDSGGKSKRQYTLERLEHIGIDASWNENAKALMFIDFKLGNICNLKCRICGSWSSSTYATEEIKQVPVLQRKSTFAYKMIEQGQWPRQSPNFWKELDQYANELRYLEFTGGEPFMIQEHFDFLKTLVDKGIAHNIEIHYNTNGTHYPEQAINIWKNFKLIEIAFSIDDTNARFEYQRKNADWELVNTNIVKFTNLKKQ</sequence>
<keyword evidence="1" id="KW-0949">S-adenosyl-L-methionine</keyword>
<dbReference type="EMBL" id="UINC01047251">
    <property type="protein sequence ID" value="SVB56292.1"/>
    <property type="molecule type" value="Genomic_DNA"/>
</dbReference>
<dbReference type="PANTHER" id="PTHR11228">
    <property type="entry name" value="RADICAL SAM DOMAIN PROTEIN"/>
    <property type="match status" value="1"/>
</dbReference>